<name>A0ABV9LX63_9ALTE</name>
<comment type="caution">
    <text evidence="1">The sequence shown here is derived from an EMBL/GenBank/DDBJ whole genome shotgun (WGS) entry which is preliminary data.</text>
</comment>
<accession>A0ABV9LX63</accession>
<organism evidence="1 2">
    <name type="scientific">Glaciecola siphonariae</name>
    <dbReference type="NCBI Taxonomy" id="521012"/>
    <lineage>
        <taxon>Bacteria</taxon>
        <taxon>Pseudomonadati</taxon>
        <taxon>Pseudomonadota</taxon>
        <taxon>Gammaproteobacteria</taxon>
        <taxon>Alteromonadales</taxon>
        <taxon>Alteromonadaceae</taxon>
        <taxon>Glaciecola</taxon>
    </lineage>
</organism>
<dbReference type="Proteomes" id="UP001595897">
    <property type="component" value="Unassembled WGS sequence"/>
</dbReference>
<gene>
    <name evidence="1" type="ORF">ACFO4O_08885</name>
</gene>
<sequence>MIAMFFRFILVLVMISAVAFTAYLDRNRAGPISELEKCSLLLSRVDQPPADILILGSSRVGVAIDPVAMAELINSTAQYDDIRVECIAVPIAPLRTNVSLLEQYINVRGAAQIVVFEPSFLSKRSFDNLKYNLGESDPEQYIFTRDINFMTYSQIWNMPGVAMPFSRGEDLIMRLHLKLRGFVLRTGLLIYEFLHDPFREWSLESCNTQSWRVGGMDWSSDFTFIYAHSRHTRNLEETHYQYKARFETVFKDMPLADWQNTPSEIAMKPSDLEFEADYRLGEVKYLHKAISLVQDENSHVIVLPMMLYNQTLSDKDRLYLEILQSNPYDIFAETDSLLAPFWYNEAHVKPRPAGEYATILLSRHIVNADVLSDAR</sequence>
<reference evidence="2" key="1">
    <citation type="journal article" date="2019" name="Int. J. Syst. Evol. Microbiol.">
        <title>The Global Catalogue of Microorganisms (GCM) 10K type strain sequencing project: providing services to taxonomists for standard genome sequencing and annotation.</title>
        <authorList>
            <consortium name="The Broad Institute Genomics Platform"/>
            <consortium name="The Broad Institute Genome Sequencing Center for Infectious Disease"/>
            <person name="Wu L."/>
            <person name="Ma J."/>
        </authorList>
    </citation>
    <scope>NUCLEOTIDE SEQUENCE [LARGE SCALE GENOMIC DNA]</scope>
    <source>
        <strain evidence="2">KACC 12507</strain>
    </source>
</reference>
<proteinExistence type="predicted"/>
<dbReference type="RefSeq" id="WP_382407538.1">
    <property type="nucleotide sequence ID" value="NZ_JBHSGU010000002.1"/>
</dbReference>
<keyword evidence="2" id="KW-1185">Reference proteome</keyword>
<protein>
    <submittedName>
        <fullName evidence="1">Uncharacterized protein</fullName>
    </submittedName>
</protein>
<dbReference type="EMBL" id="JBHSGU010000002">
    <property type="protein sequence ID" value="MFC4700268.1"/>
    <property type="molecule type" value="Genomic_DNA"/>
</dbReference>
<evidence type="ECO:0000313" key="1">
    <source>
        <dbReference type="EMBL" id="MFC4700268.1"/>
    </source>
</evidence>
<evidence type="ECO:0000313" key="2">
    <source>
        <dbReference type="Proteomes" id="UP001595897"/>
    </source>
</evidence>